<evidence type="ECO:0000256" key="1">
    <source>
        <dbReference type="SAM" id="Phobius"/>
    </source>
</evidence>
<dbReference type="EMBL" id="JXYA01000045">
    <property type="protein sequence ID" value="KJZ06745.1"/>
    <property type="molecule type" value="Genomic_DNA"/>
</dbReference>
<accession>A0A0F4QHI4</accession>
<gene>
    <name evidence="2" type="ORF">TW77_18245</name>
</gene>
<keyword evidence="1" id="KW-0472">Membrane</keyword>
<keyword evidence="1" id="KW-1133">Transmembrane helix</keyword>
<evidence type="ECO:0000313" key="3">
    <source>
        <dbReference type="Proteomes" id="UP000033452"/>
    </source>
</evidence>
<reference evidence="2 3" key="1">
    <citation type="journal article" date="2015" name="BMC Genomics">
        <title>Genome mining reveals unlocked bioactive potential of marine Gram-negative bacteria.</title>
        <authorList>
            <person name="Machado H."/>
            <person name="Sonnenschein E.C."/>
            <person name="Melchiorsen J."/>
            <person name="Gram L."/>
        </authorList>
    </citation>
    <scope>NUCLEOTIDE SEQUENCE [LARGE SCALE GENOMIC DNA]</scope>
    <source>
        <strain evidence="2 3">S2471</strain>
    </source>
</reference>
<protein>
    <submittedName>
        <fullName evidence="2">Uncharacterized protein</fullName>
    </submittedName>
</protein>
<dbReference type="PATRIC" id="fig|43658.5.peg.3854"/>
<organism evidence="2 3">
    <name type="scientific">Pseudoalteromonas rubra</name>
    <dbReference type="NCBI Taxonomy" id="43658"/>
    <lineage>
        <taxon>Bacteria</taxon>
        <taxon>Pseudomonadati</taxon>
        <taxon>Pseudomonadota</taxon>
        <taxon>Gammaproteobacteria</taxon>
        <taxon>Alteromonadales</taxon>
        <taxon>Pseudoalteromonadaceae</taxon>
        <taxon>Pseudoalteromonas</taxon>
    </lineage>
</organism>
<keyword evidence="1" id="KW-0812">Transmembrane</keyword>
<feature type="transmembrane region" description="Helical" evidence="1">
    <location>
        <begin position="165"/>
        <end position="188"/>
    </location>
</feature>
<proteinExistence type="predicted"/>
<feature type="transmembrane region" description="Helical" evidence="1">
    <location>
        <begin position="72"/>
        <end position="95"/>
    </location>
</feature>
<dbReference type="RefSeq" id="WP_046006413.1">
    <property type="nucleotide sequence ID" value="NZ_JXYA01000045.1"/>
</dbReference>
<evidence type="ECO:0000313" key="2">
    <source>
        <dbReference type="EMBL" id="KJZ06745.1"/>
    </source>
</evidence>
<name>A0A0F4QHI4_9GAMM</name>
<keyword evidence="3" id="KW-1185">Reference proteome</keyword>
<dbReference type="AlphaFoldDB" id="A0A0F4QHI4"/>
<feature type="transmembrane region" description="Helical" evidence="1">
    <location>
        <begin position="12"/>
        <end position="44"/>
    </location>
</feature>
<sequence>MNTKGQDIINLIISLGSLISMFMGVLSTFCAIAVCILSISFFIYHKIPWAHKNWKKETISDSVATFYNFSKVFHTIVVFTLTLMIFASILVGFAIKSGPNIISTQAANEVWNSNNWNTSLINSSTIPKELQKAKKDDQPYAVMMDDIELKAAPLRTTLSVLADKLTYVFLQILGGIFFVTSVIVFVLYPTEQLAEARTKREGC</sequence>
<comment type="caution">
    <text evidence="2">The sequence shown here is derived from an EMBL/GenBank/DDBJ whole genome shotgun (WGS) entry which is preliminary data.</text>
</comment>
<dbReference type="Proteomes" id="UP000033452">
    <property type="component" value="Unassembled WGS sequence"/>
</dbReference>